<dbReference type="Proteomes" id="UP000023152">
    <property type="component" value="Unassembled WGS sequence"/>
</dbReference>
<comment type="caution">
    <text evidence="3">The sequence shown here is derived from an EMBL/GenBank/DDBJ whole genome shotgun (WGS) entry which is preliminary data.</text>
</comment>
<dbReference type="InterPro" id="IPR029052">
    <property type="entry name" value="Metallo-depent_PP-like"/>
</dbReference>
<evidence type="ECO:0008006" key="5">
    <source>
        <dbReference type="Google" id="ProtNLM"/>
    </source>
</evidence>
<feature type="transmembrane region" description="Helical" evidence="2">
    <location>
        <begin position="384"/>
        <end position="405"/>
    </location>
</feature>
<feature type="transmembrane region" description="Helical" evidence="2">
    <location>
        <begin position="291"/>
        <end position="309"/>
    </location>
</feature>
<reference evidence="3 4" key="1">
    <citation type="journal article" date="2013" name="Curr. Biol.">
        <title>The Genome of the Foraminiferan Reticulomyxa filosa.</title>
        <authorList>
            <person name="Glockner G."/>
            <person name="Hulsmann N."/>
            <person name="Schleicher M."/>
            <person name="Noegel A.A."/>
            <person name="Eichinger L."/>
            <person name="Gallinger C."/>
            <person name="Pawlowski J."/>
            <person name="Sierra R."/>
            <person name="Euteneuer U."/>
            <person name="Pillet L."/>
            <person name="Moustafa A."/>
            <person name="Platzer M."/>
            <person name="Groth M."/>
            <person name="Szafranski K."/>
            <person name="Schliwa M."/>
        </authorList>
    </citation>
    <scope>NUCLEOTIDE SEQUENCE [LARGE SCALE GENOMIC DNA]</scope>
</reference>
<accession>X6NZR5</accession>
<organism evidence="3 4">
    <name type="scientific">Reticulomyxa filosa</name>
    <dbReference type="NCBI Taxonomy" id="46433"/>
    <lineage>
        <taxon>Eukaryota</taxon>
        <taxon>Sar</taxon>
        <taxon>Rhizaria</taxon>
        <taxon>Retaria</taxon>
        <taxon>Foraminifera</taxon>
        <taxon>Monothalamids</taxon>
        <taxon>Reticulomyxidae</taxon>
        <taxon>Reticulomyxa</taxon>
    </lineage>
</organism>
<proteinExistence type="predicted"/>
<feature type="transmembrane region" description="Helical" evidence="2">
    <location>
        <begin position="321"/>
        <end position="340"/>
    </location>
</feature>
<gene>
    <name evidence="3" type="ORF">RFI_05786</name>
</gene>
<evidence type="ECO:0000313" key="3">
    <source>
        <dbReference type="EMBL" id="ETO31334.1"/>
    </source>
</evidence>
<dbReference type="SUPFAM" id="SSF56300">
    <property type="entry name" value="Metallo-dependent phosphatases"/>
    <property type="match status" value="1"/>
</dbReference>
<dbReference type="AlphaFoldDB" id="X6NZR5"/>
<keyword evidence="2" id="KW-0812">Transmembrane</keyword>
<feature type="region of interest" description="Disordered" evidence="1">
    <location>
        <begin position="546"/>
        <end position="571"/>
    </location>
</feature>
<feature type="non-terminal residue" evidence="3">
    <location>
        <position position="1"/>
    </location>
</feature>
<keyword evidence="2" id="KW-1133">Transmembrane helix</keyword>
<keyword evidence="2" id="KW-0472">Membrane</keyword>
<evidence type="ECO:0000256" key="2">
    <source>
        <dbReference type="SAM" id="Phobius"/>
    </source>
</evidence>
<protein>
    <recommendedName>
        <fullName evidence="5">Calcineurin-like phosphoesterase domain-containing protein</fullName>
    </recommendedName>
</protein>
<dbReference type="OrthoDB" id="1883418at2759"/>
<evidence type="ECO:0000256" key="1">
    <source>
        <dbReference type="SAM" id="MobiDB-lite"/>
    </source>
</evidence>
<dbReference type="EMBL" id="ASPP01004996">
    <property type="protein sequence ID" value="ETO31334.1"/>
    <property type="molecule type" value="Genomic_DNA"/>
</dbReference>
<feature type="compositionally biased region" description="Polar residues" evidence="1">
    <location>
        <begin position="546"/>
        <end position="556"/>
    </location>
</feature>
<feature type="transmembrane region" description="Helical" evidence="2">
    <location>
        <begin position="237"/>
        <end position="255"/>
    </location>
</feature>
<dbReference type="OMA" id="MIMMELA"/>
<dbReference type="PANTHER" id="PTHR34211">
    <property type="entry name" value="CALCINEURIN-LIKE METALLO-PHOSPHOESTERASE SUPERFAMILY PROTEIN"/>
    <property type="match status" value="1"/>
</dbReference>
<name>X6NZR5_RETFI</name>
<evidence type="ECO:0000313" key="4">
    <source>
        <dbReference type="Proteomes" id="UP000023152"/>
    </source>
</evidence>
<sequence length="633" mass="73212">DWYDGLRSFLRLICGRNWLGGWLLPQEHSYFAIALPHRWWLFGVDYSLTDDLDTHQFQYFARIVELYFSKDVSLDKVIILSHLPDWIVNDHENQNYGANLRYLCQHVLQGRIKARLCGDIHNYTRHEPIKSQWRSVSVPKHMNIEDDKKLPQLKSLDHEQSTPDKTYDEVAGDTCGPALIVSGGGGAFCHPTHVPYKKPIDVDGVMYDRVTEYPSIEISKSYAAKNIFGFRRRNLKFDLLGGLMYYLLVFSAFPLCDLNIDSTKENWTVYDGVKKYLAVLGHTILEIVERSYVSVTALFIGWLLSVALVDRTLQFRHRFVIGTAHALLHFLNAVSVLVVMEMTIEAALENKLIGNKTAFDTFAAHFPSIVSVLKSLDEQYTCGWILYLLSGIFSVVDITGFHVSLRKTICDAKVKQIEFLFQKLEFPLALENEWYETLLPSRAHRLLYHITAVLFYWILCTPLAAFVVALYLFVSVNFLGIHFTEAFSSMRMEDFKNFLRCHIDKDGSLSIYAIGVDKVPRRWQQDSEWTGRGTLLQVPLLTTEQGDSQLPSNQVAGRSKPSRPMDNKRKANKWTKLRHKREKDKQMYYNIRDLRGIGPSYTWEKPSRWIPKKGESNIDFDDHIWIIDHIRIP</sequence>
<feature type="transmembrane region" description="Helical" evidence="2">
    <location>
        <begin position="446"/>
        <end position="474"/>
    </location>
</feature>
<dbReference type="PANTHER" id="PTHR34211:SF3">
    <property type="entry name" value="CALCINEURIN-LIKE METALLO-PHOSPHOESTERASE SUPERFAMILY PROTEIN"/>
    <property type="match status" value="1"/>
</dbReference>
<keyword evidence="4" id="KW-1185">Reference proteome</keyword>